<evidence type="ECO:0000256" key="3">
    <source>
        <dbReference type="ARBA" id="ARBA00013194"/>
    </source>
</evidence>
<evidence type="ECO:0000256" key="7">
    <source>
        <dbReference type="PROSITE-ProRule" id="PRU00278"/>
    </source>
</evidence>
<keyword evidence="5 7" id="KW-0697">Rotamase</keyword>
<dbReference type="Gene3D" id="1.10.8.1040">
    <property type="match status" value="1"/>
</dbReference>
<dbReference type="PANTHER" id="PTHR47245">
    <property type="entry name" value="PEPTIDYLPROLYL ISOMERASE"/>
    <property type="match status" value="1"/>
</dbReference>
<dbReference type="RefSeq" id="WP_166870979.1">
    <property type="nucleotide sequence ID" value="NZ_WHJH01000003.1"/>
</dbReference>
<feature type="compositionally biased region" description="Low complexity" evidence="8">
    <location>
        <begin position="328"/>
        <end position="343"/>
    </location>
</feature>
<dbReference type="PROSITE" id="PS01096">
    <property type="entry name" value="PPIC_PPIASE_1"/>
    <property type="match status" value="1"/>
</dbReference>
<dbReference type="InterPro" id="IPR046357">
    <property type="entry name" value="PPIase_dom_sf"/>
</dbReference>
<proteinExistence type="inferred from homology"/>
<organism evidence="11 12">
    <name type="scientific">Massilia mucilaginosa</name>
    <dbReference type="NCBI Taxonomy" id="2609282"/>
    <lineage>
        <taxon>Bacteria</taxon>
        <taxon>Pseudomonadati</taxon>
        <taxon>Pseudomonadota</taxon>
        <taxon>Betaproteobacteria</taxon>
        <taxon>Burkholderiales</taxon>
        <taxon>Oxalobacteraceae</taxon>
        <taxon>Telluria group</taxon>
        <taxon>Massilia</taxon>
    </lineage>
</organism>
<dbReference type="Pfam" id="PF00639">
    <property type="entry name" value="Rotamase"/>
    <property type="match status" value="1"/>
</dbReference>
<dbReference type="GO" id="GO:0016853">
    <property type="term" value="F:isomerase activity"/>
    <property type="evidence" value="ECO:0007669"/>
    <property type="project" value="UniProtKB-KW"/>
</dbReference>
<feature type="compositionally biased region" description="Low complexity" evidence="8">
    <location>
        <begin position="289"/>
        <end position="307"/>
    </location>
</feature>
<dbReference type="EC" id="5.2.1.8" evidence="3"/>
<dbReference type="InterPro" id="IPR000297">
    <property type="entry name" value="PPIase_PpiC"/>
</dbReference>
<dbReference type="InterPro" id="IPR027304">
    <property type="entry name" value="Trigger_fact/SurA_dom_sf"/>
</dbReference>
<dbReference type="PROSITE" id="PS50198">
    <property type="entry name" value="PPIC_PPIASE_2"/>
    <property type="match status" value="1"/>
</dbReference>
<gene>
    <name evidence="11" type="ORF">F2P45_04680</name>
</gene>
<feature type="domain" description="PpiC" evidence="10">
    <location>
        <begin position="152"/>
        <end position="244"/>
    </location>
</feature>
<evidence type="ECO:0000256" key="6">
    <source>
        <dbReference type="ARBA" id="ARBA00023235"/>
    </source>
</evidence>
<evidence type="ECO:0000313" key="12">
    <source>
        <dbReference type="Proteomes" id="UP000609726"/>
    </source>
</evidence>
<name>A0ABX0NNK8_9BURK</name>
<dbReference type="InterPro" id="IPR023058">
    <property type="entry name" value="PPIase_PpiC_CS"/>
</dbReference>
<protein>
    <recommendedName>
        <fullName evidence="3">peptidylprolyl isomerase</fullName>
        <ecNumber evidence="3">5.2.1.8</ecNumber>
    </recommendedName>
</protein>
<comment type="caution">
    <text evidence="11">The sequence shown here is derived from an EMBL/GenBank/DDBJ whole genome shotgun (WGS) entry which is preliminary data.</text>
</comment>
<comment type="similarity">
    <text evidence="2">Belongs to the PpiC/parvulin rotamase family.</text>
</comment>
<evidence type="ECO:0000256" key="1">
    <source>
        <dbReference type="ARBA" id="ARBA00000971"/>
    </source>
</evidence>
<reference evidence="11 12" key="1">
    <citation type="submission" date="2019-10" db="EMBL/GenBank/DDBJ databases">
        <title>Taxonomy of Antarctic Massilia spp.: description of Massilia rubra sp. nov., Massilia aquatica sp. nov., Massilia mucilaginosa sp. nov., Massilia frigida sp. nov. isolated from streams, lakes and regoliths.</title>
        <authorList>
            <person name="Holochova P."/>
            <person name="Sedlacek I."/>
            <person name="Kralova S."/>
            <person name="Maslanova I."/>
            <person name="Busse H.-J."/>
            <person name="Stankova E."/>
            <person name="Vrbovska V."/>
            <person name="Kovarovic V."/>
            <person name="Bartak M."/>
            <person name="Svec P."/>
            <person name="Pantucek R."/>
        </authorList>
    </citation>
    <scope>NUCLEOTIDE SEQUENCE [LARGE SCALE GENOMIC DNA]</scope>
    <source>
        <strain evidence="11 12">CCM 8733</strain>
    </source>
</reference>
<evidence type="ECO:0000256" key="8">
    <source>
        <dbReference type="SAM" id="MobiDB-lite"/>
    </source>
</evidence>
<dbReference type="SUPFAM" id="SSF54534">
    <property type="entry name" value="FKBP-like"/>
    <property type="match status" value="1"/>
</dbReference>
<dbReference type="Proteomes" id="UP000609726">
    <property type="component" value="Unassembled WGS sequence"/>
</dbReference>
<dbReference type="SUPFAM" id="SSF109998">
    <property type="entry name" value="Triger factor/SurA peptide-binding domain-like"/>
    <property type="match status" value="1"/>
</dbReference>
<dbReference type="EMBL" id="WHJH01000003">
    <property type="protein sequence ID" value="NHZ88325.1"/>
    <property type="molecule type" value="Genomic_DNA"/>
</dbReference>
<evidence type="ECO:0000256" key="2">
    <source>
        <dbReference type="ARBA" id="ARBA00007656"/>
    </source>
</evidence>
<dbReference type="InterPro" id="IPR050245">
    <property type="entry name" value="PrsA_foldase"/>
</dbReference>
<evidence type="ECO:0000256" key="5">
    <source>
        <dbReference type="ARBA" id="ARBA00023110"/>
    </source>
</evidence>
<keyword evidence="6 7" id="KW-0413">Isomerase</keyword>
<feature type="chain" id="PRO_5047425523" description="peptidylprolyl isomerase" evidence="9">
    <location>
        <begin position="20"/>
        <end position="343"/>
    </location>
</feature>
<evidence type="ECO:0000259" key="10">
    <source>
        <dbReference type="PROSITE" id="PS50198"/>
    </source>
</evidence>
<comment type="catalytic activity">
    <reaction evidence="1">
        <text>[protein]-peptidylproline (omega=180) = [protein]-peptidylproline (omega=0)</text>
        <dbReference type="Rhea" id="RHEA:16237"/>
        <dbReference type="Rhea" id="RHEA-COMP:10747"/>
        <dbReference type="Rhea" id="RHEA-COMP:10748"/>
        <dbReference type="ChEBI" id="CHEBI:83833"/>
        <dbReference type="ChEBI" id="CHEBI:83834"/>
        <dbReference type="EC" id="5.2.1.8"/>
    </reaction>
</comment>
<dbReference type="PROSITE" id="PS51257">
    <property type="entry name" value="PROKAR_LIPOPROTEIN"/>
    <property type="match status" value="1"/>
</dbReference>
<evidence type="ECO:0000256" key="9">
    <source>
        <dbReference type="SAM" id="SignalP"/>
    </source>
</evidence>
<dbReference type="PANTHER" id="PTHR47245:SF1">
    <property type="entry name" value="FOLDASE PROTEIN PRSA"/>
    <property type="match status" value="1"/>
</dbReference>
<feature type="signal peptide" evidence="9">
    <location>
        <begin position="1"/>
        <end position="19"/>
    </location>
</feature>
<evidence type="ECO:0000256" key="4">
    <source>
        <dbReference type="ARBA" id="ARBA00022729"/>
    </source>
</evidence>
<accession>A0ABX0NNK8</accession>
<keyword evidence="4 9" id="KW-0732">Signal</keyword>
<evidence type="ECO:0000313" key="11">
    <source>
        <dbReference type="EMBL" id="NHZ88325.1"/>
    </source>
</evidence>
<keyword evidence="12" id="KW-1185">Reference proteome</keyword>
<dbReference type="Gene3D" id="3.10.50.40">
    <property type="match status" value="1"/>
</dbReference>
<feature type="region of interest" description="Disordered" evidence="8">
    <location>
        <begin position="289"/>
        <end position="343"/>
    </location>
</feature>
<sequence>MLIKSRVLLIGAASALALAACGPKDATKAGTTPATPAASTAAPAAGVAATVNGTAISTATVEMMVKERTAQGQPDTPELRKAIIDNLAMQTLVANEGIKKGLDKSEDVTRQLELIKQSMTANAFIQDWMKANPVTDAMVKADYDKMVTSAGGTEYKARHILVKEEADAKAIIAKLKKDAKAFAGLAKDKSMDPGSKVNGGDLGWFNPASMVPEFGAAVAKLEKGKFTEEPVKSQFGYHVIMLEDSRPIAPPPFEQVKDQIKQQQQRSNMKNYLDKLKADAKIEIKADPSAPVMSGSAPSAAPAAPAVPTAPPQAPAAPAAHDGHDHGAAPAAEPAAATPAASK</sequence>